<evidence type="ECO:0000259" key="4">
    <source>
        <dbReference type="PROSITE" id="PS50002"/>
    </source>
</evidence>
<feature type="region of interest" description="Disordered" evidence="3">
    <location>
        <begin position="1016"/>
        <end position="1036"/>
    </location>
</feature>
<dbReference type="SUPFAM" id="SSF50044">
    <property type="entry name" value="SH3-domain"/>
    <property type="match status" value="1"/>
</dbReference>
<feature type="region of interest" description="Disordered" evidence="3">
    <location>
        <begin position="1"/>
        <end position="890"/>
    </location>
</feature>
<dbReference type="InterPro" id="IPR047270">
    <property type="entry name" value="PH_ephexin"/>
</dbReference>
<dbReference type="SMART" id="SM00326">
    <property type="entry name" value="SH3"/>
    <property type="match status" value="1"/>
</dbReference>
<feature type="compositionally biased region" description="Basic and acidic residues" evidence="3">
    <location>
        <begin position="121"/>
        <end position="164"/>
    </location>
</feature>
<feature type="domain" description="SH3" evidence="4">
    <location>
        <begin position="1790"/>
        <end position="1851"/>
    </location>
</feature>
<dbReference type="Gene3D" id="1.20.900.10">
    <property type="entry name" value="Dbl homology (DH) domain"/>
    <property type="match status" value="1"/>
</dbReference>
<keyword evidence="1 2" id="KW-0728">SH3 domain</keyword>
<protein>
    <submittedName>
        <fullName evidence="7">Trichohyalin isoform X1</fullName>
    </submittedName>
</protein>
<feature type="compositionally biased region" description="Basic and acidic residues" evidence="3">
    <location>
        <begin position="615"/>
        <end position="630"/>
    </location>
</feature>
<dbReference type="InterPro" id="IPR001849">
    <property type="entry name" value="PH_domain"/>
</dbReference>
<dbReference type="InterPro" id="IPR035899">
    <property type="entry name" value="DBL_dom_sf"/>
</dbReference>
<evidence type="ECO:0000256" key="2">
    <source>
        <dbReference type="PROSITE-ProRule" id="PRU00192"/>
    </source>
</evidence>
<dbReference type="Gene3D" id="2.30.30.40">
    <property type="entry name" value="SH3 Domains"/>
    <property type="match status" value="1"/>
</dbReference>
<dbReference type="SMART" id="SM00233">
    <property type="entry name" value="PH"/>
    <property type="match status" value="1"/>
</dbReference>
<feature type="region of interest" description="Disordered" evidence="3">
    <location>
        <begin position="1222"/>
        <end position="1250"/>
    </location>
</feature>
<dbReference type="GO" id="GO:0035556">
    <property type="term" value="P:intracellular signal transduction"/>
    <property type="evidence" value="ECO:0007669"/>
    <property type="project" value="InterPro"/>
</dbReference>
<feature type="compositionally biased region" description="Basic and acidic residues" evidence="3">
    <location>
        <begin position="908"/>
        <end position="917"/>
    </location>
</feature>
<dbReference type="GO" id="GO:0005085">
    <property type="term" value="F:guanyl-nucleotide exchange factor activity"/>
    <property type="evidence" value="ECO:0007669"/>
    <property type="project" value="InterPro"/>
</dbReference>
<dbReference type="Proteomes" id="UP001314229">
    <property type="component" value="Unassembled WGS sequence"/>
</dbReference>
<feature type="compositionally biased region" description="Basic and acidic residues" evidence="3">
    <location>
        <begin position="736"/>
        <end position="762"/>
    </location>
</feature>
<feature type="region of interest" description="Disordered" evidence="3">
    <location>
        <begin position="908"/>
        <end position="928"/>
    </location>
</feature>
<feature type="region of interest" description="Disordered" evidence="3">
    <location>
        <begin position="1371"/>
        <end position="1432"/>
    </location>
</feature>
<comment type="caution">
    <text evidence="7">The sequence shown here is derived from an EMBL/GenBank/DDBJ whole genome shotgun (WGS) entry which is preliminary data.</text>
</comment>
<dbReference type="GO" id="GO:0005634">
    <property type="term" value="C:nucleus"/>
    <property type="evidence" value="ECO:0007669"/>
    <property type="project" value="TreeGrafter"/>
</dbReference>
<accession>A0AAV1P4C7</accession>
<feature type="compositionally biased region" description="Acidic residues" evidence="3">
    <location>
        <begin position="599"/>
        <end position="614"/>
    </location>
</feature>
<dbReference type="PROSITE" id="PS00741">
    <property type="entry name" value="DH_1"/>
    <property type="match status" value="1"/>
</dbReference>
<feature type="compositionally biased region" description="Basic and acidic residues" evidence="3">
    <location>
        <begin position="22"/>
        <end position="37"/>
    </location>
</feature>
<evidence type="ECO:0000259" key="6">
    <source>
        <dbReference type="PROSITE" id="PS50010"/>
    </source>
</evidence>
<evidence type="ECO:0000256" key="1">
    <source>
        <dbReference type="ARBA" id="ARBA00022443"/>
    </source>
</evidence>
<organism evidence="7 8">
    <name type="scientific">Scomber scombrus</name>
    <name type="common">Atlantic mackerel</name>
    <name type="synonym">Scomber vernalis</name>
    <dbReference type="NCBI Taxonomy" id="13677"/>
    <lineage>
        <taxon>Eukaryota</taxon>
        <taxon>Metazoa</taxon>
        <taxon>Chordata</taxon>
        <taxon>Craniata</taxon>
        <taxon>Vertebrata</taxon>
        <taxon>Euteleostomi</taxon>
        <taxon>Actinopterygii</taxon>
        <taxon>Neopterygii</taxon>
        <taxon>Teleostei</taxon>
        <taxon>Neoteleostei</taxon>
        <taxon>Acanthomorphata</taxon>
        <taxon>Pelagiaria</taxon>
        <taxon>Scombriformes</taxon>
        <taxon>Scombridae</taxon>
        <taxon>Scomber</taxon>
    </lineage>
</organism>
<evidence type="ECO:0000259" key="5">
    <source>
        <dbReference type="PROSITE" id="PS50003"/>
    </source>
</evidence>
<proteinExistence type="predicted"/>
<feature type="domain" description="PH" evidence="5">
    <location>
        <begin position="1681"/>
        <end position="1782"/>
    </location>
</feature>
<dbReference type="Pfam" id="PF00621">
    <property type="entry name" value="RhoGEF"/>
    <property type="match status" value="1"/>
</dbReference>
<feature type="compositionally biased region" description="Basic and acidic residues" evidence="3">
    <location>
        <begin position="46"/>
        <end position="112"/>
    </location>
</feature>
<reference evidence="7 8" key="1">
    <citation type="submission" date="2024-01" db="EMBL/GenBank/DDBJ databases">
        <authorList>
            <person name="Alioto T."/>
            <person name="Alioto T."/>
            <person name="Gomez Garrido J."/>
        </authorList>
    </citation>
    <scope>NUCLEOTIDE SEQUENCE [LARGE SCALE GENOMIC DNA]</scope>
</reference>
<feature type="compositionally biased region" description="Basic and acidic residues" evidence="3">
    <location>
        <begin position="173"/>
        <end position="249"/>
    </location>
</feature>
<dbReference type="CDD" id="cd01221">
    <property type="entry name" value="PH_ephexin"/>
    <property type="match status" value="1"/>
</dbReference>
<feature type="domain" description="DH" evidence="6">
    <location>
        <begin position="1465"/>
        <end position="1649"/>
    </location>
</feature>
<dbReference type="SMART" id="SM00325">
    <property type="entry name" value="RhoGEF"/>
    <property type="match status" value="1"/>
</dbReference>
<dbReference type="PROSITE" id="PS50002">
    <property type="entry name" value="SH3"/>
    <property type="match status" value="1"/>
</dbReference>
<dbReference type="InterPro" id="IPR047271">
    <property type="entry name" value="Ephexin-like"/>
</dbReference>
<feature type="compositionally biased region" description="Basic and acidic residues" evidence="3">
    <location>
        <begin position="390"/>
        <end position="446"/>
    </location>
</feature>
<feature type="compositionally biased region" description="Basic and acidic residues" evidence="3">
    <location>
        <begin position="472"/>
        <end position="551"/>
    </location>
</feature>
<evidence type="ECO:0000313" key="8">
    <source>
        <dbReference type="Proteomes" id="UP001314229"/>
    </source>
</evidence>
<feature type="compositionally biased region" description="Basic and acidic residues" evidence="3">
    <location>
        <begin position="791"/>
        <end position="819"/>
    </location>
</feature>
<dbReference type="GO" id="GO:0005737">
    <property type="term" value="C:cytoplasm"/>
    <property type="evidence" value="ECO:0007669"/>
    <property type="project" value="TreeGrafter"/>
</dbReference>
<dbReference type="PANTHER" id="PTHR12845">
    <property type="entry name" value="GUANINE NUCLEOTIDE EXCHANGE FACTOR"/>
    <property type="match status" value="1"/>
</dbReference>
<name>A0AAV1P4C7_SCOSC</name>
<dbReference type="PANTHER" id="PTHR12845:SF2">
    <property type="entry name" value="DH DOMAIN-CONTAINING PROTEIN-RELATED"/>
    <property type="match status" value="1"/>
</dbReference>
<feature type="compositionally biased region" description="Basic and acidic residues" evidence="3">
    <location>
        <begin position="270"/>
        <end position="382"/>
    </location>
</feature>
<evidence type="ECO:0000313" key="7">
    <source>
        <dbReference type="EMBL" id="CAK6966185.1"/>
    </source>
</evidence>
<feature type="compositionally biased region" description="Basic and acidic residues" evidence="3">
    <location>
        <begin position="1222"/>
        <end position="1236"/>
    </location>
</feature>
<dbReference type="InterPro" id="IPR036028">
    <property type="entry name" value="SH3-like_dom_sf"/>
</dbReference>
<feature type="compositionally biased region" description="Basic and acidic residues" evidence="3">
    <location>
        <begin position="558"/>
        <end position="598"/>
    </location>
</feature>
<dbReference type="Gene3D" id="2.30.29.30">
    <property type="entry name" value="Pleckstrin-homology domain (PH domain)/Phosphotyrosine-binding domain (PTB)"/>
    <property type="match status" value="1"/>
</dbReference>
<dbReference type="SUPFAM" id="SSF50729">
    <property type="entry name" value="PH domain-like"/>
    <property type="match status" value="1"/>
</dbReference>
<gene>
    <name evidence="7" type="ORF">FSCOSCO3_A004330</name>
</gene>
<keyword evidence="8" id="KW-1185">Reference proteome</keyword>
<evidence type="ECO:0000256" key="3">
    <source>
        <dbReference type="SAM" id="MobiDB-lite"/>
    </source>
</evidence>
<dbReference type="SUPFAM" id="SSF48065">
    <property type="entry name" value="DBL homology domain (DH-domain)"/>
    <property type="match status" value="1"/>
</dbReference>
<dbReference type="Pfam" id="PF00018">
    <property type="entry name" value="SH3_1"/>
    <property type="match status" value="1"/>
</dbReference>
<dbReference type="InterPro" id="IPR011993">
    <property type="entry name" value="PH-like_dom_sf"/>
</dbReference>
<feature type="compositionally biased region" description="Pro residues" evidence="3">
    <location>
        <begin position="1380"/>
        <end position="1399"/>
    </location>
</feature>
<dbReference type="CDD" id="cd00160">
    <property type="entry name" value="RhoGEF"/>
    <property type="match status" value="1"/>
</dbReference>
<feature type="compositionally biased region" description="Polar residues" evidence="3">
    <location>
        <begin position="1405"/>
        <end position="1414"/>
    </location>
</feature>
<feature type="compositionally biased region" description="Basic and acidic residues" evidence="3">
    <location>
        <begin position="839"/>
        <end position="854"/>
    </location>
</feature>
<dbReference type="InterPro" id="IPR001452">
    <property type="entry name" value="SH3_domain"/>
</dbReference>
<dbReference type="InterPro" id="IPR000219">
    <property type="entry name" value="DH_dom"/>
</dbReference>
<dbReference type="InterPro" id="IPR001331">
    <property type="entry name" value="GDS_CDC24_CS"/>
</dbReference>
<dbReference type="PROSITE" id="PS50003">
    <property type="entry name" value="PH_DOMAIN"/>
    <property type="match status" value="1"/>
</dbReference>
<sequence length="1872" mass="217767">MVLWGPKGPAAPSDTLSNINMSDRKLHPGGKISRDPSPRPAMTAQSERERESKREEEWRREREMEKMRDKARYRDMDPRGRYFERDRAPVPRPREGEREWREREKRQEDHSSRNGRPLSNVEKETEREEERGMKKGDTFPRMRKSSADHGRRMTADPAMDEYRGDRRKRDKPRRIETDDQERERQRERYRERERDELRSRVKEEGKYMGGDEKRRQRERYQESDAGFQDKRRDLEVGDSRDRRERDASRKREKPRPNMGERMPSPHRRRDREIYSDKKEREKAYRREGRRDTKSEGDSDERDLRRERERDREKEELIYQHSKSEGDNKGKTLREKDQDRPVYREEDRQRHRDRETDRARQRSGDRRRGVEKGTRHRDIDRRAAAAAAARGSDRDGDRWKESVRGLKDDRGRSGDTRENERYREYEQRRGREREADPRWDDKTDRSSRSLNEVPPRVPPRAQSSGEWSSDMDSETRYRRGYEDRESGRESTTEKERDMEGKRSPERPAERPRREKKRSERTERERGDMTSGVPERRRMWLEPQRSKNSKDSSLEEEFVDKERHTRQKEARREEERSMESGHNESRAHDGTNEYREQREDIEGEAEGVSVDGEEVGEDWRVIDKGGKERLSDSDGGIEGSRWRDTEGENVTDNTEASDREEEGGSDYWARSESEGGSETGWMQARDRMLSGEDGFVTVSSGGDEEDEREEDEEDFEDCQEFWEGGVARDAPSPVGFKGGKEDEERTTGKEETVDEEQQAREKQRTKYVFCVIGQTLPRPKTDETSPSQTDQIRGVEKENPDLESQHDVSDDITHKRQDDLHPTLSGNDKYPINRNENTEAESERDRYNVPREKKPNLGETSEVDIRVSSDLQDTETGDSMKKEHPYEEISRIKRDSQTEKLLIEWREKNKELTEEERGKLSPVPSNPFTDIHSQMDFEQIQSTFDGINIEAMSPEEKEAIRIRMSGAWSMSEEPKRHSQAPHLKWAKNVVREILGHSGENIVDDPNSQVQGEAAVNESETVIESDKQQQEEEEEVAQGTVEMPVNKLKVDEEHSEPELEEEEPLEVVGLRGMGLSQKDMHADQFTAMHGDTPTYTHADTLFDTERKEDQSPVMDKKPKHSGNLLIEKADTEVMDKNPKRSGNLLLEKADTEVKICEKACDGVTVTEMEKEESRQKEVEMYLSVSNTLYKPNSCPILNYDSETDVPLASSDGEGQEVGDRIGEIEKDRQEGEPEERGTAEEVVAIDSSGEGTEVAERQIEAGTLTSRCSFRDLGPELRLRRRGIRKTTERRNEELVVVEEEEEVGRDRRTRIFSTTDEEDRSKSWGEVELRNVLDTIGRRKRNSKFFNAAQLYQQYSEAAQNFEILRQSRSDVVSVCEDTTPSPAPSPPPARRPLPPLPTVPHPASLSHTGSITSVKSLPLPEPPKNERRPSSPRLSISLTQSSTLWRELPAVRNSAELEELTEDQRRLQEVRFEVLTSEASYCRSLDIVVEHFVKSKQLGALLTTQDRNWLFSRLADVRAISHSFLSKLEERLESDIIHFTVCEIIAKHCQRFKMVYVPYLTNQSYQDATYQRLMNENQGFKRIVDKLERSPVCQRLPLRSFLVLPFQRITRIKLLVQNIVKRTTPGTAEATQAIKSLKLLEKLIQESNDSITQMKSIESLVSLSAKVDFECRTLPLISQSRRMVREGPVTELMDFSLKETERNVYLHLFNDYLLLSLQKEGGRFTVIDHSPVSDLRVENCRVKLHSLQKNLFRLHMSQKSLLLRTETLSDKLRWISALSRPHPEIDFSAAQDFEQMQCIRAFVAQQPDELSLEKADIILVHQQSSDRWVEGTRLSDRHRGWVPETHLETISNSRVRQRNLSDALKLTTATATV</sequence>
<dbReference type="EMBL" id="CAWUFR010000091">
    <property type="protein sequence ID" value="CAK6966185.1"/>
    <property type="molecule type" value="Genomic_DNA"/>
</dbReference>
<feature type="compositionally biased region" description="Basic and acidic residues" evidence="3">
    <location>
        <begin position="876"/>
        <end position="890"/>
    </location>
</feature>
<dbReference type="PROSITE" id="PS50010">
    <property type="entry name" value="DH_2"/>
    <property type="match status" value="1"/>
</dbReference>
<feature type="compositionally biased region" description="Acidic residues" evidence="3">
    <location>
        <begin position="700"/>
        <end position="718"/>
    </location>
</feature>